<keyword evidence="5" id="KW-1185">Reference proteome</keyword>
<dbReference type="PROSITE" id="PS51257">
    <property type="entry name" value="PROKAR_LIPOPROTEIN"/>
    <property type="match status" value="1"/>
</dbReference>
<keyword evidence="1" id="KW-0732">Signal</keyword>
<accession>A0AAW6TSM2</accession>
<dbReference type="InterPro" id="IPR017853">
    <property type="entry name" value="GH"/>
</dbReference>
<evidence type="ECO:0000313" key="4">
    <source>
        <dbReference type="EMBL" id="MDI6447605.1"/>
    </source>
</evidence>
<feature type="domain" description="Apiosidase-like catalytic" evidence="3">
    <location>
        <begin position="41"/>
        <end position="361"/>
    </location>
</feature>
<feature type="signal peptide" evidence="1">
    <location>
        <begin position="1"/>
        <end position="18"/>
    </location>
</feature>
<dbReference type="GO" id="GO:0016787">
    <property type="term" value="F:hydrolase activity"/>
    <property type="evidence" value="ECO:0007669"/>
    <property type="project" value="UniProtKB-KW"/>
</dbReference>
<gene>
    <name evidence="4" type="ORF">QJ522_01010</name>
</gene>
<dbReference type="Pfam" id="PF13204">
    <property type="entry name" value="Apiosidase"/>
    <property type="match status" value="1"/>
</dbReference>
<dbReference type="Gene3D" id="3.20.20.80">
    <property type="entry name" value="Glycosidases"/>
    <property type="match status" value="1"/>
</dbReference>
<organism evidence="4 5">
    <name type="scientific">Anaerobaca lacustris</name>
    <dbReference type="NCBI Taxonomy" id="3044600"/>
    <lineage>
        <taxon>Bacteria</taxon>
        <taxon>Pseudomonadati</taxon>
        <taxon>Planctomycetota</taxon>
        <taxon>Phycisphaerae</taxon>
        <taxon>Sedimentisphaerales</taxon>
        <taxon>Anaerobacaceae</taxon>
        <taxon>Anaerobaca</taxon>
    </lineage>
</organism>
<evidence type="ECO:0000256" key="1">
    <source>
        <dbReference type="SAM" id="SignalP"/>
    </source>
</evidence>
<sequence>MKCVATMNLHSLVIAALAACVLVPNDSLHAGSVPARLRVAESGRYLESEDGKPFFYLGDTAWELFHRLNREEADRYLANRAAKGFTVIQAVVVAQLGGLTDPNPCGAVPFADKDPTRPNEAYFTHVDYIVSRANESGLVVGMLPTWGSYWKIGSGIFNAQNARVFGRFLGRRYKDQSILWILGGDENVRNDHERATVEAMALGLREGDGGAHPMTYHPRGPGLSSDYFHQAQWLDFNMVQSSHGARDHDNGLFAEHDYGLTPVKPTLDGEPRYEGIPVGFYNAGVDREFRFDDYDVRQAAYWSLLAGACGHTYGHNSVWQMWQPGRKPVIWASTPWHESLDHPGATQMGHVRRLFESRPFQKLVPDQSMILDGPTHGGAKIRAARATDGSFAFIYSPRGEPFTLRVNVIRTSMIRQTWFNPRDGSARPLHTTDTPGFQTFVPPTRGRGCDWVLVLDDATAKFPLPGRPE</sequence>
<dbReference type="RefSeq" id="WP_349243015.1">
    <property type="nucleotide sequence ID" value="NZ_JASCXX010000001.1"/>
</dbReference>
<dbReference type="InterPro" id="IPR025277">
    <property type="entry name" value="Apiosidase-like_cat_dom"/>
</dbReference>
<dbReference type="Proteomes" id="UP001431776">
    <property type="component" value="Unassembled WGS sequence"/>
</dbReference>
<proteinExistence type="predicted"/>
<feature type="domain" description="Putative collagen-binding" evidence="2">
    <location>
        <begin position="364"/>
        <end position="456"/>
    </location>
</feature>
<evidence type="ECO:0000313" key="5">
    <source>
        <dbReference type="Proteomes" id="UP001431776"/>
    </source>
</evidence>
<name>A0AAW6TSM2_9BACT</name>
<dbReference type="InterPro" id="IPR024749">
    <property type="entry name" value="Collagen-bd_put"/>
</dbReference>
<feature type="chain" id="PRO_5043521266" evidence="1">
    <location>
        <begin position="19"/>
        <end position="469"/>
    </location>
</feature>
<dbReference type="EMBL" id="JASCXX010000001">
    <property type="protein sequence ID" value="MDI6447605.1"/>
    <property type="molecule type" value="Genomic_DNA"/>
</dbReference>
<evidence type="ECO:0000259" key="2">
    <source>
        <dbReference type="Pfam" id="PF12904"/>
    </source>
</evidence>
<reference evidence="4" key="1">
    <citation type="submission" date="2023-05" db="EMBL/GenBank/DDBJ databases">
        <title>Anaerotaeda fermentans gen. nov., sp. nov., a novel anaerobic planctomycete of the new family within the order Sedimentisphaerales isolated from Taman Peninsula, Russia.</title>
        <authorList>
            <person name="Khomyakova M.A."/>
            <person name="Merkel A.Y."/>
            <person name="Slobodkin A.I."/>
        </authorList>
    </citation>
    <scope>NUCLEOTIDE SEQUENCE</scope>
    <source>
        <strain evidence="4">M17dextr</strain>
    </source>
</reference>
<comment type="caution">
    <text evidence="4">The sequence shown here is derived from an EMBL/GenBank/DDBJ whole genome shotgun (WGS) entry which is preliminary data.</text>
</comment>
<protein>
    <submittedName>
        <fullName evidence="4">Glycoside hydrolase family 140 protein</fullName>
    </submittedName>
</protein>
<evidence type="ECO:0000259" key="3">
    <source>
        <dbReference type="Pfam" id="PF13204"/>
    </source>
</evidence>
<dbReference type="Pfam" id="PF12904">
    <property type="entry name" value="Collagen_bind_2"/>
    <property type="match status" value="1"/>
</dbReference>
<dbReference type="AlphaFoldDB" id="A0AAW6TSM2"/>
<dbReference type="SUPFAM" id="SSF51445">
    <property type="entry name" value="(Trans)glycosidases"/>
    <property type="match status" value="1"/>
</dbReference>
<keyword evidence="4" id="KW-0378">Hydrolase</keyword>
<dbReference type="PANTHER" id="PTHR37836">
    <property type="entry name" value="LMO1036 PROTEIN"/>
    <property type="match status" value="1"/>
</dbReference>
<dbReference type="PANTHER" id="PTHR37836:SF3">
    <property type="entry name" value="ENDOGLUCANASE"/>
    <property type="match status" value="1"/>
</dbReference>